<dbReference type="Pfam" id="PF12704">
    <property type="entry name" value="MacB_PCD"/>
    <property type="match status" value="1"/>
</dbReference>
<dbReference type="GO" id="GO:0005886">
    <property type="term" value="C:plasma membrane"/>
    <property type="evidence" value="ECO:0007669"/>
    <property type="project" value="TreeGrafter"/>
</dbReference>
<keyword evidence="1" id="KW-0812">Transmembrane</keyword>
<accession>A0A381KLA1</accession>
<dbReference type="PANTHER" id="PTHR30572:SF4">
    <property type="entry name" value="ABC TRANSPORTER PERMEASE YTRF"/>
    <property type="match status" value="1"/>
</dbReference>
<reference evidence="3" key="1">
    <citation type="submission" date="2018-06" db="EMBL/GenBank/DDBJ databases">
        <authorList>
            <consortium name="Pathogen Informatics"/>
            <person name="Doyle S."/>
        </authorList>
    </citation>
    <scope>NUCLEOTIDE SEQUENCE</scope>
    <source>
        <strain evidence="3">NCTC13307</strain>
    </source>
</reference>
<organism evidence="3">
    <name type="scientific">Clostridioides difficile</name>
    <name type="common">Peptoclostridium difficile</name>
    <dbReference type="NCBI Taxonomy" id="1496"/>
    <lineage>
        <taxon>Bacteria</taxon>
        <taxon>Bacillati</taxon>
        <taxon>Bacillota</taxon>
        <taxon>Clostridia</taxon>
        <taxon>Peptostreptococcales</taxon>
        <taxon>Peptostreptococcaceae</taxon>
        <taxon>Clostridioides</taxon>
    </lineage>
</organism>
<dbReference type="GO" id="GO:0022857">
    <property type="term" value="F:transmembrane transporter activity"/>
    <property type="evidence" value="ECO:0007669"/>
    <property type="project" value="TreeGrafter"/>
</dbReference>
<dbReference type="InterPro" id="IPR025857">
    <property type="entry name" value="MacB_PCD"/>
</dbReference>
<dbReference type="AlphaFoldDB" id="A0A381KLA1"/>
<feature type="domain" description="MacB-like periplasmic core" evidence="2">
    <location>
        <begin position="19"/>
        <end position="204"/>
    </location>
</feature>
<keyword evidence="1" id="KW-0472">Membrane</keyword>
<proteinExistence type="predicted"/>
<feature type="transmembrane region" description="Helical" evidence="1">
    <location>
        <begin position="266"/>
        <end position="288"/>
    </location>
</feature>
<dbReference type="EMBL" id="UFWD01000002">
    <property type="protein sequence ID" value="SUY83414.1"/>
    <property type="molecule type" value="Genomic_DNA"/>
</dbReference>
<evidence type="ECO:0000259" key="2">
    <source>
        <dbReference type="Pfam" id="PF12704"/>
    </source>
</evidence>
<gene>
    <name evidence="3" type="ORF">NCTC13307_04537</name>
</gene>
<protein>
    <submittedName>
        <fullName evidence="3">ABC transporter permease</fullName>
    </submittedName>
</protein>
<evidence type="ECO:0000256" key="1">
    <source>
        <dbReference type="SAM" id="Phobius"/>
    </source>
</evidence>
<keyword evidence="1" id="KW-1133">Transmembrane helix</keyword>
<feature type="transmembrane region" description="Helical" evidence="1">
    <location>
        <begin position="20"/>
        <end position="44"/>
    </location>
</feature>
<dbReference type="InterPro" id="IPR050250">
    <property type="entry name" value="Macrolide_Exporter_MacB"/>
</dbReference>
<name>A0A381KLA1_CLODI</name>
<evidence type="ECO:0000313" key="3">
    <source>
        <dbReference type="EMBL" id="SUY83414.1"/>
    </source>
</evidence>
<dbReference type="PANTHER" id="PTHR30572">
    <property type="entry name" value="MEMBRANE COMPONENT OF TRANSPORTER-RELATED"/>
    <property type="match status" value="1"/>
</dbReference>
<sequence length="321" mass="35432">MNIFNKVALQGLKKNRTRTLVTIIGVVLSAAMITAVTTFGVSLMNYMTNGAIIKYGDWHVQFLDVDSSFVQEQRVNDEVANTATFENIGYATLEGNRNPDKPYLFIAGFSKEAFDTLPITLISGRLPENSREILVSSKVATDGGVKFAVGDTISLDVGKRMSENEKLGQSDPYTAGSEVFVPQDKKTYTVVGICRKPVFEESSAPGYTLITKEDKQVKTDSLSLFVTLKNPHQIRSYTSSTKDHASIFNDNVLRFIGVSDNNLFNMFLYSVGGIVLAIIMLGSIFLIYNSFNMSLNGANTSIWNTFICWSYSKTVTKFGAI</sequence>